<evidence type="ECO:0000313" key="2">
    <source>
        <dbReference type="EMBL" id="KKL15837.1"/>
    </source>
</evidence>
<dbReference type="EMBL" id="LAZR01039909">
    <property type="protein sequence ID" value="KKL15837.1"/>
    <property type="molecule type" value="Genomic_DNA"/>
</dbReference>
<dbReference type="AlphaFoldDB" id="A0A0F9BPQ6"/>
<feature type="non-terminal residue" evidence="2">
    <location>
        <position position="1"/>
    </location>
</feature>
<reference evidence="2" key="1">
    <citation type="journal article" date="2015" name="Nature">
        <title>Complex archaea that bridge the gap between prokaryotes and eukaryotes.</title>
        <authorList>
            <person name="Spang A."/>
            <person name="Saw J.H."/>
            <person name="Jorgensen S.L."/>
            <person name="Zaremba-Niedzwiedzka K."/>
            <person name="Martijn J."/>
            <person name="Lind A.E."/>
            <person name="van Eijk R."/>
            <person name="Schleper C."/>
            <person name="Guy L."/>
            <person name="Ettema T.J."/>
        </authorList>
    </citation>
    <scope>NUCLEOTIDE SEQUENCE</scope>
</reference>
<keyword evidence="1" id="KW-0812">Transmembrane</keyword>
<accession>A0A0F9BPQ6</accession>
<feature type="transmembrane region" description="Helical" evidence="1">
    <location>
        <begin position="6"/>
        <end position="29"/>
    </location>
</feature>
<keyword evidence="1" id="KW-0472">Membrane</keyword>
<gene>
    <name evidence="2" type="ORF">LCGC14_2501580</name>
</gene>
<sequence>IIVISAMVVLILLTVIIISAIRGTGLVGLDGAEGPRETA</sequence>
<name>A0A0F9BPQ6_9ZZZZ</name>
<evidence type="ECO:0000256" key="1">
    <source>
        <dbReference type="SAM" id="Phobius"/>
    </source>
</evidence>
<comment type="caution">
    <text evidence="2">The sequence shown here is derived from an EMBL/GenBank/DDBJ whole genome shotgun (WGS) entry which is preliminary data.</text>
</comment>
<keyword evidence="1" id="KW-1133">Transmembrane helix</keyword>
<proteinExistence type="predicted"/>
<protein>
    <submittedName>
        <fullName evidence="2">Uncharacterized protein</fullName>
    </submittedName>
</protein>
<organism evidence="2">
    <name type="scientific">marine sediment metagenome</name>
    <dbReference type="NCBI Taxonomy" id="412755"/>
    <lineage>
        <taxon>unclassified sequences</taxon>
        <taxon>metagenomes</taxon>
        <taxon>ecological metagenomes</taxon>
    </lineage>
</organism>